<dbReference type="InterPro" id="IPR050767">
    <property type="entry name" value="Sel1_AlgK"/>
</dbReference>
<dbReference type="InterPro" id="IPR006597">
    <property type="entry name" value="Sel1-like"/>
</dbReference>
<name>A0ABU1DJF7_9HYPH</name>
<evidence type="ECO:0000313" key="4">
    <source>
        <dbReference type="Proteomes" id="UP001181622"/>
    </source>
</evidence>
<dbReference type="Proteomes" id="UP001181622">
    <property type="component" value="Unassembled WGS sequence"/>
</dbReference>
<keyword evidence="4" id="KW-1185">Reference proteome</keyword>
<comment type="caution">
    <text evidence="3">The sequence shown here is derived from an EMBL/GenBank/DDBJ whole genome shotgun (WGS) entry which is preliminary data.</text>
</comment>
<evidence type="ECO:0000256" key="1">
    <source>
        <dbReference type="SAM" id="MobiDB-lite"/>
    </source>
</evidence>
<dbReference type="SMART" id="SM00671">
    <property type="entry name" value="SEL1"/>
    <property type="match status" value="6"/>
</dbReference>
<dbReference type="Gene3D" id="1.25.40.10">
    <property type="entry name" value="Tetratricopeptide repeat domain"/>
    <property type="match status" value="2"/>
</dbReference>
<dbReference type="PANTHER" id="PTHR11102">
    <property type="entry name" value="SEL-1-LIKE PROTEIN"/>
    <property type="match status" value="1"/>
</dbReference>
<dbReference type="InterPro" id="IPR011990">
    <property type="entry name" value="TPR-like_helical_dom_sf"/>
</dbReference>
<dbReference type="PANTHER" id="PTHR11102:SF160">
    <property type="entry name" value="ERAD-ASSOCIATED E3 UBIQUITIN-PROTEIN LIGASE COMPONENT HRD3"/>
    <property type="match status" value="1"/>
</dbReference>
<dbReference type="EMBL" id="JADBEO010000041">
    <property type="protein sequence ID" value="MDR4308158.1"/>
    <property type="molecule type" value="Genomic_DNA"/>
</dbReference>
<dbReference type="SUPFAM" id="SSF81901">
    <property type="entry name" value="HCP-like"/>
    <property type="match status" value="1"/>
</dbReference>
<organism evidence="3 4">
    <name type="scientific">Chelatococcus sambhunathii</name>
    <dbReference type="NCBI Taxonomy" id="363953"/>
    <lineage>
        <taxon>Bacteria</taxon>
        <taxon>Pseudomonadati</taxon>
        <taxon>Pseudomonadota</taxon>
        <taxon>Alphaproteobacteria</taxon>
        <taxon>Hyphomicrobiales</taxon>
        <taxon>Chelatococcaceae</taxon>
        <taxon>Chelatococcus</taxon>
    </lineage>
</organism>
<evidence type="ECO:0000313" key="3">
    <source>
        <dbReference type="EMBL" id="MDR4308158.1"/>
    </source>
</evidence>
<accession>A0ABU1DJF7</accession>
<feature type="region of interest" description="Disordered" evidence="1">
    <location>
        <begin position="47"/>
        <end position="68"/>
    </location>
</feature>
<dbReference type="Pfam" id="PF08238">
    <property type="entry name" value="Sel1"/>
    <property type="match status" value="6"/>
</dbReference>
<feature type="chain" id="PRO_5047021850" evidence="2">
    <location>
        <begin position="21"/>
        <end position="376"/>
    </location>
</feature>
<reference evidence="3" key="1">
    <citation type="submission" date="2020-10" db="EMBL/GenBank/DDBJ databases">
        <authorList>
            <person name="Abbas A."/>
            <person name="Razzaq R."/>
            <person name="Waqas M."/>
            <person name="Abbas N."/>
            <person name="Nielsen T.K."/>
            <person name="Hansen L.H."/>
            <person name="Hussain S."/>
            <person name="Shahid M."/>
        </authorList>
    </citation>
    <scope>NUCLEOTIDE SEQUENCE</scope>
    <source>
        <strain evidence="3">S14</strain>
    </source>
</reference>
<sequence>MANRLALALCLLIAPAGAQAADTGGYSPVAPGGTKPYLPIPSFRDMMMPDKPEQADEPQDDVAKAARPEAPVDPNADLAFGAFQRGLYQRAFEEAKKRAEANPPDRAAMTLLGELYANGYGVPRKPEEAVRWYQRAADAGDPRAMTTLALARLEGFGSKKDETAAVALLEKAGEKNEAEALYNLALIELERANAPQQAAAAARRMKRAADLGEAAAQYAYAVLLREGRGVEKDPSAATEWLRRAAEQDDVAALVEYAIALFKGTGTVSNEAEAARLFRRAADRGNAIAQNRLARLYAYGRGVDRDPVKAAAWHRLSAAQGLKDPWLEGFVGTLDEKDKAAADALTARWSERFGPIPRVSQAAMTSGGETTASSTKQ</sequence>
<evidence type="ECO:0000256" key="2">
    <source>
        <dbReference type="SAM" id="SignalP"/>
    </source>
</evidence>
<feature type="signal peptide" evidence="2">
    <location>
        <begin position="1"/>
        <end position="20"/>
    </location>
</feature>
<protein>
    <submittedName>
        <fullName evidence="3">Sel1 repeat family protein</fullName>
    </submittedName>
</protein>
<gene>
    <name evidence="3" type="ORF">IHQ68_16180</name>
</gene>
<keyword evidence="2" id="KW-0732">Signal</keyword>
<proteinExistence type="predicted"/>